<evidence type="ECO:0000313" key="1">
    <source>
        <dbReference type="EMBL" id="KAK6797891.1"/>
    </source>
</evidence>
<protein>
    <submittedName>
        <fullName evidence="1">Uncharacterized protein</fullName>
    </submittedName>
</protein>
<name>A0AAN8YMU1_SOLBU</name>
<organism evidence="1 2">
    <name type="scientific">Solanum bulbocastanum</name>
    <name type="common">Wild potato</name>
    <dbReference type="NCBI Taxonomy" id="147425"/>
    <lineage>
        <taxon>Eukaryota</taxon>
        <taxon>Viridiplantae</taxon>
        <taxon>Streptophyta</taxon>
        <taxon>Embryophyta</taxon>
        <taxon>Tracheophyta</taxon>
        <taxon>Spermatophyta</taxon>
        <taxon>Magnoliopsida</taxon>
        <taxon>eudicotyledons</taxon>
        <taxon>Gunneridae</taxon>
        <taxon>Pentapetalae</taxon>
        <taxon>asterids</taxon>
        <taxon>lamiids</taxon>
        <taxon>Solanales</taxon>
        <taxon>Solanaceae</taxon>
        <taxon>Solanoideae</taxon>
        <taxon>Solaneae</taxon>
        <taxon>Solanum</taxon>
    </lineage>
</organism>
<dbReference type="AlphaFoldDB" id="A0AAN8YMU1"/>
<accession>A0AAN8YMU1</accession>
<dbReference type="Proteomes" id="UP001371456">
    <property type="component" value="Unassembled WGS sequence"/>
</dbReference>
<gene>
    <name evidence="1" type="ORF">RDI58_005593</name>
</gene>
<keyword evidence="2" id="KW-1185">Reference proteome</keyword>
<dbReference type="EMBL" id="JBANQN010000002">
    <property type="protein sequence ID" value="KAK6797891.1"/>
    <property type="molecule type" value="Genomic_DNA"/>
</dbReference>
<comment type="caution">
    <text evidence="1">The sequence shown here is derived from an EMBL/GenBank/DDBJ whole genome shotgun (WGS) entry which is preliminary data.</text>
</comment>
<proteinExistence type="predicted"/>
<sequence length="91" mass="10999">MIFCLILPFIFVEHYTHRRVLQHDADERIRLEELCEKLPSGQKRTTTFLDSEQEIVMPEINYQLLHNYADHIQNWGWICNIHSQPSRSFTR</sequence>
<evidence type="ECO:0000313" key="2">
    <source>
        <dbReference type="Proteomes" id="UP001371456"/>
    </source>
</evidence>
<reference evidence="1 2" key="1">
    <citation type="submission" date="2024-02" db="EMBL/GenBank/DDBJ databases">
        <title>de novo genome assembly of Solanum bulbocastanum strain 11H21.</title>
        <authorList>
            <person name="Hosaka A.J."/>
        </authorList>
    </citation>
    <scope>NUCLEOTIDE SEQUENCE [LARGE SCALE GENOMIC DNA]</scope>
    <source>
        <tissue evidence="1">Young leaves</tissue>
    </source>
</reference>